<dbReference type="EMBL" id="BAAABV010000024">
    <property type="protein sequence ID" value="GAA0315003.1"/>
    <property type="molecule type" value="Genomic_DNA"/>
</dbReference>
<keyword evidence="6 7" id="KW-0472">Membrane</keyword>
<proteinExistence type="inferred from homology"/>
<evidence type="ECO:0000256" key="6">
    <source>
        <dbReference type="ARBA" id="ARBA00023136"/>
    </source>
</evidence>
<evidence type="ECO:0000256" key="5">
    <source>
        <dbReference type="ARBA" id="ARBA00022989"/>
    </source>
</evidence>
<keyword evidence="3" id="KW-1003">Cell membrane</keyword>
<evidence type="ECO:0000313" key="9">
    <source>
        <dbReference type="EMBL" id="GAA0315003.1"/>
    </source>
</evidence>
<dbReference type="InterPro" id="IPR007182">
    <property type="entry name" value="MnhB"/>
</dbReference>
<dbReference type="Proteomes" id="UP001501867">
    <property type="component" value="Unassembled WGS sequence"/>
</dbReference>
<gene>
    <name evidence="9" type="ORF">GCM10010302_62740</name>
</gene>
<dbReference type="InterPro" id="IPR050622">
    <property type="entry name" value="CPA3_antiporter_subunitB"/>
</dbReference>
<keyword evidence="5 7" id="KW-1133">Transmembrane helix</keyword>
<evidence type="ECO:0000256" key="4">
    <source>
        <dbReference type="ARBA" id="ARBA00022692"/>
    </source>
</evidence>
<reference evidence="9 10" key="1">
    <citation type="journal article" date="2019" name="Int. J. Syst. Evol. Microbiol.">
        <title>The Global Catalogue of Microorganisms (GCM) 10K type strain sequencing project: providing services to taxonomists for standard genome sequencing and annotation.</title>
        <authorList>
            <consortium name="The Broad Institute Genomics Platform"/>
            <consortium name="The Broad Institute Genome Sequencing Center for Infectious Disease"/>
            <person name="Wu L."/>
            <person name="Ma J."/>
        </authorList>
    </citation>
    <scope>NUCLEOTIDE SEQUENCE [LARGE SCALE GENOMIC DNA]</scope>
    <source>
        <strain evidence="9 10">JCM 4505</strain>
    </source>
</reference>
<comment type="similarity">
    <text evidence="2">Belongs to the CPA3 antiporters (TC 2.A.63) subunit B family.</text>
</comment>
<comment type="subcellular location">
    <subcellularLocation>
        <location evidence="1">Cell membrane</location>
        <topology evidence="1">Multi-pass membrane protein</topology>
    </subcellularLocation>
</comment>
<feature type="transmembrane region" description="Helical" evidence="7">
    <location>
        <begin position="105"/>
        <end position="125"/>
    </location>
</feature>
<evidence type="ECO:0000259" key="8">
    <source>
        <dbReference type="Pfam" id="PF04039"/>
    </source>
</evidence>
<protein>
    <submittedName>
        <fullName evidence="9">Na(+)/H(+) antiporter subunit B</fullName>
    </submittedName>
</protein>
<keyword evidence="4 7" id="KW-0812">Transmembrane</keyword>
<evidence type="ECO:0000256" key="1">
    <source>
        <dbReference type="ARBA" id="ARBA00004651"/>
    </source>
</evidence>
<accession>A0ABN0VQV1</accession>
<dbReference type="RefSeq" id="WP_425580299.1">
    <property type="nucleotide sequence ID" value="NZ_BAAABV010000024.1"/>
</dbReference>
<name>A0ABN0VQV1_9ACTN</name>
<organism evidence="9 10">
    <name type="scientific">Streptomyces polychromogenes</name>
    <dbReference type="NCBI Taxonomy" id="67342"/>
    <lineage>
        <taxon>Bacteria</taxon>
        <taxon>Bacillati</taxon>
        <taxon>Actinomycetota</taxon>
        <taxon>Actinomycetes</taxon>
        <taxon>Kitasatosporales</taxon>
        <taxon>Streptomycetaceae</taxon>
        <taxon>Streptomyces</taxon>
    </lineage>
</organism>
<feature type="transmembrane region" description="Helical" evidence="7">
    <location>
        <begin position="212"/>
        <end position="233"/>
    </location>
</feature>
<evidence type="ECO:0000256" key="3">
    <source>
        <dbReference type="ARBA" id="ARBA00022475"/>
    </source>
</evidence>
<evidence type="ECO:0000313" key="10">
    <source>
        <dbReference type="Proteomes" id="UP001501867"/>
    </source>
</evidence>
<dbReference type="PANTHER" id="PTHR33932:SF4">
    <property type="entry name" value="NA(+)_H(+) ANTIPORTER SUBUNIT B"/>
    <property type="match status" value="1"/>
</dbReference>
<sequence>MSRAARTLVFRCAAVAIALCYALSCVHLPVFGGPFHPYADRAVPAALARRTANAVASVNFDQRGFDTLGEEFILFTAVLGAALVLRRARDEHAVSPRPGRVLPTVRLAGTVLLPVALVTGVYVVAHGQLTPGGGFQGGVVLATGLHVAYLAADYRVLRAVRPRTVLDLADATAAGAFAVLGLAGLAWGSAYLENVLPWGTLGRITSGGTVPLLNAAVGVEVGSALVVLLAAFLDQALEIETG</sequence>
<feature type="transmembrane region" description="Helical" evidence="7">
    <location>
        <begin position="168"/>
        <end position="192"/>
    </location>
</feature>
<comment type="caution">
    <text evidence="9">The sequence shown here is derived from an EMBL/GenBank/DDBJ whole genome shotgun (WGS) entry which is preliminary data.</text>
</comment>
<feature type="transmembrane region" description="Helical" evidence="7">
    <location>
        <begin position="137"/>
        <end position="156"/>
    </location>
</feature>
<feature type="transmembrane region" description="Helical" evidence="7">
    <location>
        <begin position="68"/>
        <end position="85"/>
    </location>
</feature>
<keyword evidence="10" id="KW-1185">Reference proteome</keyword>
<dbReference type="PANTHER" id="PTHR33932">
    <property type="entry name" value="NA(+)/H(+) ANTIPORTER SUBUNIT B"/>
    <property type="match status" value="1"/>
</dbReference>
<feature type="domain" description="Na+/H+ antiporter MnhB subunit-related protein" evidence="8">
    <location>
        <begin position="106"/>
        <end position="226"/>
    </location>
</feature>
<dbReference type="Pfam" id="PF04039">
    <property type="entry name" value="MnhB"/>
    <property type="match status" value="1"/>
</dbReference>
<evidence type="ECO:0000256" key="7">
    <source>
        <dbReference type="SAM" id="Phobius"/>
    </source>
</evidence>
<evidence type="ECO:0000256" key="2">
    <source>
        <dbReference type="ARBA" id="ARBA00009425"/>
    </source>
</evidence>